<dbReference type="EMBL" id="AENY02000005">
    <property type="protein sequence ID" value="EKP93750.1"/>
    <property type="molecule type" value="Genomic_DNA"/>
</dbReference>
<evidence type="ECO:0000313" key="2">
    <source>
        <dbReference type="EMBL" id="EKP93750.1"/>
    </source>
</evidence>
<name>K6NY01_9FIRM</name>
<proteinExistence type="predicted"/>
<dbReference type="RefSeq" id="WP_006905043.1">
    <property type="nucleotide sequence ID" value="NZ_JH976536.1"/>
</dbReference>
<dbReference type="HOGENOM" id="CLU_1467560_0_0_9"/>
<dbReference type="Proteomes" id="UP000005710">
    <property type="component" value="Unassembled WGS sequence"/>
</dbReference>
<dbReference type="AlphaFoldDB" id="K6NY01"/>
<evidence type="ECO:0000313" key="3">
    <source>
        <dbReference type="Proteomes" id="UP000005710"/>
    </source>
</evidence>
<protein>
    <submittedName>
        <fullName evidence="2">Uncharacterized protein</fullName>
    </submittedName>
</protein>
<organism evidence="2 3">
    <name type="scientific">Thermaerobacter subterraneus DSM 13965</name>
    <dbReference type="NCBI Taxonomy" id="867903"/>
    <lineage>
        <taxon>Bacteria</taxon>
        <taxon>Bacillati</taxon>
        <taxon>Bacillota</taxon>
        <taxon>Clostridia</taxon>
        <taxon>Eubacteriales</taxon>
        <taxon>Clostridiales Family XVII. Incertae Sedis</taxon>
        <taxon>Thermaerobacter</taxon>
    </lineage>
</organism>
<gene>
    <name evidence="2" type="ORF">ThesuDRAFT_00347</name>
</gene>
<sequence length="184" mass="18456">MERGKGHGRGMGPKRWRPGAQRYASAILAVVAVAALLAGCAALGAQAPQAGEHPGAGSGGEGAGGAQAAKGASEVAGVSLAADRESYRPGEAITLTVRNDSGAEIQLTGGLGGLKAWRVDGGQRRPWEHGMMETGALVPVPAGQSIQLGPIPAPEEPGEYVLEVHFYHQGGGPAAASVTVRVAP</sequence>
<feature type="compositionally biased region" description="Gly residues" evidence="1">
    <location>
        <begin position="54"/>
        <end position="65"/>
    </location>
</feature>
<evidence type="ECO:0000256" key="1">
    <source>
        <dbReference type="SAM" id="MobiDB-lite"/>
    </source>
</evidence>
<accession>K6NY01</accession>
<keyword evidence="3" id="KW-1185">Reference proteome</keyword>
<feature type="region of interest" description="Disordered" evidence="1">
    <location>
        <begin position="48"/>
        <end position="68"/>
    </location>
</feature>
<reference evidence="2" key="2">
    <citation type="submission" date="2012-10" db="EMBL/GenBank/DDBJ databases">
        <title>Improved high-quality draft of Thermaerobacter subterraneus C21, DSM 13965.</title>
        <authorList>
            <consortium name="DOE Joint Genome Institute"/>
            <person name="Eisen J."/>
            <person name="Huntemann M."/>
            <person name="Wei C.-L."/>
            <person name="Han J."/>
            <person name="Detter J.C."/>
            <person name="Han C."/>
            <person name="Tapia R."/>
            <person name="Chen A."/>
            <person name="Kyrpides N."/>
            <person name="Mavromatis K."/>
            <person name="Markowitz V."/>
            <person name="Szeto E."/>
            <person name="Ivanova N."/>
            <person name="Mikhailova N."/>
            <person name="Ovchinnikova G."/>
            <person name="Pagani I."/>
            <person name="Pati A."/>
            <person name="Goodwin L."/>
            <person name="Nordberg H.P."/>
            <person name="Cantor M.N."/>
            <person name="Hua S.X."/>
            <person name="Woyke T."/>
            <person name="Eisen J."/>
            <person name="Klenk H.-P."/>
        </authorList>
    </citation>
    <scope>NUCLEOTIDE SEQUENCE [LARGE SCALE GENOMIC DNA]</scope>
    <source>
        <strain evidence="2">DSM 13965</strain>
    </source>
</reference>
<comment type="caution">
    <text evidence="2">The sequence shown here is derived from an EMBL/GenBank/DDBJ whole genome shotgun (WGS) entry which is preliminary data.</text>
</comment>
<reference evidence="2" key="1">
    <citation type="submission" date="2010-10" db="EMBL/GenBank/DDBJ databases">
        <authorList>
            <consortium name="US DOE Joint Genome Institute (JGI-PGF)"/>
            <person name="Lucas S."/>
            <person name="Copeland A."/>
            <person name="Lapidus A."/>
            <person name="Bruce D."/>
            <person name="Goodwin L."/>
            <person name="Pitluck S."/>
            <person name="Kyrpides N."/>
            <person name="Mavromatis K."/>
            <person name="Detter J.C."/>
            <person name="Han C."/>
            <person name="Land M."/>
            <person name="Hauser L."/>
            <person name="Markowitz V."/>
            <person name="Cheng J.-F."/>
            <person name="Hugenholtz P."/>
            <person name="Woyke T."/>
            <person name="Wu D."/>
            <person name="Pukall R."/>
            <person name="Wahrenburg C."/>
            <person name="Brambilla E."/>
            <person name="Klenk H.-P."/>
            <person name="Eisen J.A."/>
        </authorList>
    </citation>
    <scope>NUCLEOTIDE SEQUENCE [LARGE SCALE GENOMIC DNA]</scope>
    <source>
        <strain evidence="2">DSM 13965</strain>
    </source>
</reference>